<reference evidence="1 2" key="1">
    <citation type="journal article" date="2018" name="Mol. Biol. Evol.">
        <title>Broad Genomic Sampling Reveals a Smut Pathogenic Ancestry of the Fungal Clade Ustilaginomycotina.</title>
        <authorList>
            <person name="Kijpornyongpan T."/>
            <person name="Mondo S.J."/>
            <person name="Barry K."/>
            <person name="Sandor L."/>
            <person name="Lee J."/>
            <person name="Lipzen A."/>
            <person name="Pangilinan J."/>
            <person name="LaButti K."/>
            <person name="Hainaut M."/>
            <person name="Henrissat B."/>
            <person name="Grigoriev I.V."/>
            <person name="Spatafora J.W."/>
            <person name="Aime M.C."/>
        </authorList>
    </citation>
    <scope>NUCLEOTIDE SEQUENCE [LARGE SCALE GENOMIC DNA]</scope>
    <source>
        <strain evidence="1 2">SA 807</strain>
    </source>
</reference>
<evidence type="ECO:0000313" key="1">
    <source>
        <dbReference type="EMBL" id="PWN51059.1"/>
    </source>
</evidence>
<name>A0ACD0NZ10_9BASI</name>
<sequence>MSTITETMTKTEQASTPKSLDQKKPQIGSKPHMMTATWHLKDPSEWDFWQRFLIRLNVLQQPAGCPPAPLKEGTKVPYYPVWRQHLWIAPRAALPLLIHHAYMRLTGWTLHPVAAFFFYFFSFKIFAVASVRKFNRLALRYGYFDGKVPRDGVPDVMSRKVALSMLLTISIRPLFALFVAYDRYELPTLSPWLPLQIFAYACILDFYFYIYHRAMHEVPWLWKHHALHHRTKHPNPLLSAFADSEQEWGDILVIPLLTWLTMPISFSTWWMCTLYILYTEAMGHSGVRLYWQTPTTGPILRLFDMDLCLEDHDQHHRNGWRKSSNYGKQTRLWDTIFGSTRSRIECTEDNIDWVNTPWW</sequence>
<gene>
    <name evidence="1" type="ORF">IE53DRAFT_386595</name>
</gene>
<dbReference type="EMBL" id="KZ819874">
    <property type="protein sequence ID" value="PWN51059.1"/>
    <property type="molecule type" value="Genomic_DNA"/>
</dbReference>
<proteinExistence type="predicted"/>
<accession>A0ACD0NZ10</accession>
<protein>
    <submittedName>
        <fullName evidence="1">Fatty acid hydroxylase superfamily protein</fullName>
    </submittedName>
</protein>
<dbReference type="Proteomes" id="UP000245626">
    <property type="component" value="Unassembled WGS sequence"/>
</dbReference>
<organism evidence="1 2">
    <name type="scientific">Violaceomyces palustris</name>
    <dbReference type="NCBI Taxonomy" id="1673888"/>
    <lineage>
        <taxon>Eukaryota</taxon>
        <taxon>Fungi</taxon>
        <taxon>Dikarya</taxon>
        <taxon>Basidiomycota</taxon>
        <taxon>Ustilaginomycotina</taxon>
        <taxon>Ustilaginomycetes</taxon>
        <taxon>Violaceomycetales</taxon>
        <taxon>Violaceomycetaceae</taxon>
        <taxon>Violaceomyces</taxon>
    </lineage>
</organism>
<keyword evidence="2" id="KW-1185">Reference proteome</keyword>
<evidence type="ECO:0000313" key="2">
    <source>
        <dbReference type="Proteomes" id="UP000245626"/>
    </source>
</evidence>